<dbReference type="AlphaFoldDB" id="F8DHL0"/>
<dbReference type="Pfam" id="PF00561">
    <property type="entry name" value="Abhydrolase_1"/>
    <property type="match status" value="1"/>
</dbReference>
<dbReference type="InterPro" id="IPR029058">
    <property type="entry name" value="AB_hydrolase_fold"/>
</dbReference>
<evidence type="ECO:0000259" key="1">
    <source>
        <dbReference type="Pfam" id="PF00561"/>
    </source>
</evidence>
<dbReference type="SUPFAM" id="SSF53474">
    <property type="entry name" value="alpha/beta-Hydrolases"/>
    <property type="match status" value="1"/>
</dbReference>
<dbReference type="Gene3D" id="3.40.50.1820">
    <property type="entry name" value="alpha/beta hydrolase"/>
    <property type="match status" value="1"/>
</dbReference>
<dbReference type="KEGG" id="scp:HMPREF0833_10596"/>
<sequence>MLSELLFRKSYFDMNRFEVTTKIGCLSVTYKKRNKVLVCLNGAGLIPSYENFLPILEKLPSSIGYLTIDFPNTGRSPIHSQTGLNLDNLVEAVYEILKGLEISNYILCVHSLSGVLALKLMSKPIKCQALIAIEPTTKNIMFADFSKNPYPEMEEQMRMIEECGPENYFKGLTQATFEPENDRLIWELMEEKGLELEKQVPGFQISVNITAEDFDSLSLADNIPVFVFCQAYREKEYRDSEYCNSNTKLILGGNHHYLQWSESEKIAALIREL</sequence>
<feature type="domain" description="AB hydrolase-1" evidence="1">
    <location>
        <begin position="36"/>
        <end position="148"/>
    </location>
</feature>
<protein>
    <recommendedName>
        <fullName evidence="1">AB hydrolase-1 domain-containing protein</fullName>
    </recommendedName>
</protein>
<proteinExistence type="predicted"/>
<evidence type="ECO:0000313" key="3">
    <source>
        <dbReference type="Proteomes" id="UP000001502"/>
    </source>
</evidence>
<evidence type="ECO:0000313" key="2">
    <source>
        <dbReference type="EMBL" id="AEH55627.1"/>
    </source>
</evidence>
<dbReference type="HOGENOM" id="CLU_093182_0_0_9"/>
<dbReference type="Proteomes" id="UP000001502">
    <property type="component" value="Chromosome"/>
</dbReference>
<name>F8DHL0_STREP</name>
<dbReference type="InterPro" id="IPR000073">
    <property type="entry name" value="AB_hydrolase_1"/>
</dbReference>
<gene>
    <name evidence="2" type="ordered locus">HMPREF0833_10596</name>
</gene>
<dbReference type="EMBL" id="CP002843">
    <property type="protein sequence ID" value="AEH55627.1"/>
    <property type="molecule type" value="Genomic_DNA"/>
</dbReference>
<accession>F8DHL0</accession>
<reference evidence="3" key="1">
    <citation type="submission" date="2011-06" db="EMBL/GenBank/DDBJ databases">
        <title>Complete sequence of Streptococcus parasanguinis strain ATCC 15912.</title>
        <authorList>
            <person name="Muzny D."/>
            <person name="Qin X."/>
            <person name="Buhay C."/>
            <person name="Dugan-Rocha S."/>
            <person name="Ding Y."/>
            <person name="Chen G."/>
            <person name="Hawes A."/>
            <person name="Holder M."/>
            <person name="Jhangiani S."/>
            <person name="Johnson A."/>
            <person name="Khan Z."/>
            <person name="Li Z."/>
            <person name="Liu W."/>
            <person name="Liu X."/>
            <person name="Perez L."/>
            <person name="Shen H."/>
            <person name="Wang Q."/>
            <person name="Watt J."/>
            <person name="Xi L."/>
            <person name="Xin Y."/>
            <person name="Zhou J."/>
            <person name="Deng J."/>
            <person name="Jiang H."/>
            <person name="Liu Y."/>
            <person name="Qu J."/>
            <person name="Song X.-Z."/>
            <person name="Zhang L."/>
            <person name="Villasana D."/>
            <person name="Johnson A."/>
            <person name="Liu J."/>
            <person name="Liyanage D."/>
            <person name="Lorensuhewa L."/>
            <person name="Robinson T."/>
            <person name="Song A."/>
            <person name="Song B.-B."/>
            <person name="Dinh H."/>
            <person name="Thornton R."/>
            <person name="Coyle M."/>
            <person name="Francisco L."/>
            <person name="Jackson L."/>
            <person name="Javaid M."/>
            <person name="Korchina V."/>
            <person name="Kovar C."/>
            <person name="Mata R."/>
            <person name="Mathew T."/>
            <person name="Ngo R."/>
            <person name="Nguyen L."/>
            <person name="Nguyen N."/>
            <person name="Okwuonu G."/>
            <person name="Ongeri F."/>
            <person name="Pham C."/>
            <person name="Simmons D."/>
            <person name="Wilczek-Boney K."/>
            <person name="Hale W."/>
            <person name="Jakkamsetti A."/>
            <person name="Pham P."/>
            <person name="Ruth R."/>
            <person name="San Lucas F."/>
            <person name="Warren J."/>
            <person name="Zhang J."/>
            <person name="Zhao Z."/>
            <person name="Zhou C."/>
            <person name="Zhu D."/>
            <person name="Lee S."/>
            <person name="Bess C."/>
            <person name="Blankenburg K."/>
            <person name="Forbes L."/>
            <person name="Fu Q."/>
            <person name="Gubbala S."/>
            <person name="Hirani K."/>
            <person name="Jayaseelan J.C."/>
            <person name="Lara F."/>
            <person name="Munidasa M."/>
            <person name="Palculict T."/>
            <person name="Patil S."/>
            <person name="Pu L.-L."/>
            <person name="Saada N."/>
            <person name="Tang L."/>
            <person name="Weissenberger G."/>
            <person name="Zhu Y."/>
            <person name="Hemphill L."/>
            <person name="Shang Y."/>
            <person name="Youmans B."/>
            <person name="Ayvaz T."/>
            <person name="Ross M."/>
            <person name="Santibanez J."/>
            <person name="Aqrawi P."/>
            <person name="Gross S."/>
            <person name="Joshi V."/>
            <person name="Fowler G."/>
            <person name="Nazareth L."/>
            <person name="Reid J."/>
            <person name="Worley K."/>
            <person name="Petrosino J."/>
            <person name="Highlander S."/>
            <person name="Gibbs R."/>
        </authorList>
    </citation>
    <scope>NUCLEOTIDE SEQUENCE [LARGE SCALE GENOMIC DNA]</scope>
    <source>
        <strain evidence="3">ATCC 15912 / DSM 6778 / CIP 104372 / LMG 14537</strain>
    </source>
</reference>
<organism evidence="2 3">
    <name type="scientific">Streptococcus parasanguinis (strain ATCC 15912 / DSM 6778 / CIP 104372 / LMG 14537)</name>
    <dbReference type="NCBI Taxonomy" id="760570"/>
    <lineage>
        <taxon>Bacteria</taxon>
        <taxon>Bacillati</taxon>
        <taxon>Bacillota</taxon>
        <taxon>Bacilli</taxon>
        <taxon>Lactobacillales</taxon>
        <taxon>Streptococcaceae</taxon>
        <taxon>Streptococcus</taxon>
    </lineage>
</organism>